<organism evidence="1 2">
    <name type="scientific">Paenibacillus vulneris</name>
    <dbReference type="NCBI Taxonomy" id="1133364"/>
    <lineage>
        <taxon>Bacteria</taxon>
        <taxon>Bacillati</taxon>
        <taxon>Bacillota</taxon>
        <taxon>Bacilli</taxon>
        <taxon>Bacillales</taxon>
        <taxon>Paenibacillaceae</taxon>
        <taxon>Paenibacillus</taxon>
    </lineage>
</organism>
<proteinExistence type="predicted"/>
<dbReference type="EMBL" id="JBHTLU010000031">
    <property type="protein sequence ID" value="MFD1222712.1"/>
    <property type="molecule type" value="Genomic_DNA"/>
</dbReference>
<dbReference type="Pfam" id="PF14025">
    <property type="entry name" value="DUF4241"/>
    <property type="match status" value="1"/>
</dbReference>
<keyword evidence="2" id="KW-1185">Reference proteome</keyword>
<dbReference type="InterPro" id="IPR025335">
    <property type="entry name" value="DUF4241"/>
</dbReference>
<gene>
    <name evidence="1" type="ORF">ACFQ4B_21595</name>
</gene>
<dbReference type="Proteomes" id="UP001597180">
    <property type="component" value="Unassembled WGS sequence"/>
</dbReference>
<protein>
    <submittedName>
        <fullName evidence="1">DUF4241 domain-containing protein</fullName>
    </submittedName>
</protein>
<comment type="caution">
    <text evidence="1">The sequence shown here is derived from an EMBL/GenBank/DDBJ whole genome shotgun (WGS) entry which is preliminary data.</text>
</comment>
<name>A0ABW3UQM8_9BACL</name>
<dbReference type="RefSeq" id="WP_345588456.1">
    <property type="nucleotide sequence ID" value="NZ_BAABJG010000015.1"/>
</dbReference>
<evidence type="ECO:0000313" key="2">
    <source>
        <dbReference type="Proteomes" id="UP001597180"/>
    </source>
</evidence>
<reference evidence="2" key="1">
    <citation type="journal article" date="2019" name="Int. J. Syst. Evol. Microbiol.">
        <title>The Global Catalogue of Microorganisms (GCM) 10K type strain sequencing project: providing services to taxonomists for standard genome sequencing and annotation.</title>
        <authorList>
            <consortium name="The Broad Institute Genomics Platform"/>
            <consortium name="The Broad Institute Genome Sequencing Center for Infectious Disease"/>
            <person name="Wu L."/>
            <person name="Ma J."/>
        </authorList>
    </citation>
    <scope>NUCLEOTIDE SEQUENCE [LARGE SCALE GENOMIC DNA]</scope>
    <source>
        <strain evidence="2">CCUG 53270</strain>
    </source>
</reference>
<evidence type="ECO:0000313" key="1">
    <source>
        <dbReference type="EMBL" id="MFD1222712.1"/>
    </source>
</evidence>
<accession>A0ABW3UQM8</accession>
<sequence length="971" mass="110490">MNNRHQIVPLLQVKDKLPSDSLSYYVWIERRPERQEQELVAYFSGDTTLESLDLDAPLGNEQISIILVDGNLTVNNYIYNENTDGAAGLIVIGHLSAKNMLVGGQQIYVSGSLTVQELFWGDYNHGQLVVKGDVNATVFAETEEYHVEIAGSLNSRQHLKQYDEQWYLPGLDIVALGKWLVEELYAADEEECWLTRGSDVLQLLKAGKSLLKVKSEESLLQPEDDLQKLRGTVTVQAIEEILALPLVQEKYNDYYDMDKGGYWYLNLFLGFRLPKPGLSARVVIGEEIVNEDGEDDLFFFHYDIAVDEQGDKTVALYYQEGNGYEKELKPLPPDDTNMLKKALRHFKRLVAKVRVDNKQYVKEKDRQIAESDAFKIKKEQFMKELAEQEDLADRTCTLLGHTFRIITVKQADRILNAIVHPAHNTPLYDIFGSALLHLNDKQPVYYLLSEENAHLQRLDMTQLAEEAERLHLSIAGYIFAANVVVDTYITAYDIDHSPPMVVFGDLTAKHIALFGASFYVSGNVSCECLYGYYNHGQLIVAGRLEADAVIAKDFVMHIGTIGSNVLISHNNIYGIDKLENESGSMIERWTLYPSTHRAKDVLYDILIDYDASPEGLWPDRSKLLACFEEGLPVINEEKLTQTYASFAEELPAAFSEIFHRMSPDSTGVYRIKADDAGSCFFYQNHNQDWQQVGFIDGMQFYILRVTRYMNDEEWQMSYDVYNDKWEMQCQFQTAPEDRYTSTLAVKKRLRDALQALRGQRMPGAKLLDILRAGENHPDVRQIVRLPDLYVPTGSIVATDPLANMERPAFSRRTPVGMFPVNLYIEQQYGWICCAEIRFSDDEIAAWEMAVLPGQKLEELMAGEIYGYPVDAGLGCFMDEESAKRFRKHQQELTEQLGEAYDNYYDDYLSELLEGDEAVSSDYCNAVPYPGQPHNAAVFRSGWGDGFYASYFALNEKGEVVRLITDFACLGE</sequence>